<evidence type="ECO:0000259" key="6">
    <source>
        <dbReference type="PROSITE" id="PS51387"/>
    </source>
</evidence>
<keyword evidence="3" id="KW-0274">FAD</keyword>
<dbReference type="InterPro" id="IPR006094">
    <property type="entry name" value="Oxid_FAD_bind_N"/>
</dbReference>
<dbReference type="GO" id="GO:0016491">
    <property type="term" value="F:oxidoreductase activity"/>
    <property type="evidence" value="ECO:0007669"/>
    <property type="project" value="UniProtKB-KW"/>
</dbReference>
<evidence type="ECO:0000256" key="4">
    <source>
        <dbReference type="ARBA" id="ARBA00023002"/>
    </source>
</evidence>
<evidence type="ECO:0000313" key="8">
    <source>
        <dbReference type="Proteomes" id="UP001301958"/>
    </source>
</evidence>
<dbReference type="PROSITE" id="PS51387">
    <property type="entry name" value="FAD_PCMH"/>
    <property type="match status" value="1"/>
</dbReference>
<name>A0AAN7GTF5_9PEZI</name>
<dbReference type="InterPro" id="IPR036318">
    <property type="entry name" value="FAD-bd_PCMH-like_sf"/>
</dbReference>
<feature type="domain" description="FAD-binding PCMH-type" evidence="6">
    <location>
        <begin position="69"/>
        <end position="242"/>
    </location>
</feature>
<reference evidence="7" key="2">
    <citation type="submission" date="2023-05" db="EMBL/GenBank/DDBJ databases">
        <authorList>
            <consortium name="Lawrence Berkeley National Laboratory"/>
            <person name="Steindorff A."/>
            <person name="Hensen N."/>
            <person name="Bonometti L."/>
            <person name="Westerberg I."/>
            <person name="Brannstrom I.O."/>
            <person name="Guillou S."/>
            <person name="Cros-Aarteil S."/>
            <person name="Calhoun S."/>
            <person name="Haridas S."/>
            <person name="Kuo A."/>
            <person name="Mondo S."/>
            <person name="Pangilinan J."/>
            <person name="Riley R."/>
            <person name="Labutti K."/>
            <person name="Andreopoulos B."/>
            <person name="Lipzen A."/>
            <person name="Chen C."/>
            <person name="Yanf M."/>
            <person name="Daum C."/>
            <person name="Ng V."/>
            <person name="Clum A."/>
            <person name="Ohm R."/>
            <person name="Martin F."/>
            <person name="Silar P."/>
            <person name="Natvig D."/>
            <person name="Lalanne C."/>
            <person name="Gautier V."/>
            <person name="Ament-Velasquez S.L."/>
            <person name="Kruys A."/>
            <person name="Hutchinson M.I."/>
            <person name="Powell A.J."/>
            <person name="Barry K."/>
            <person name="Miller A.N."/>
            <person name="Grigoriev I.V."/>
            <person name="Debuchy R."/>
            <person name="Gladieux P."/>
            <person name="Thoren M.H."/>
            <person name="Johannesson H."/>
        </authorList>
    </citation>
    <scope>NUCLEOTIDE SEQUENCE</scope>
    <source>
        <strain evidence="7">CBS 990.96</strain>
    </source>
</reference>
<dbReference type="Pfam" id="PF08031">
    <property type="entry name" value="BBE"/>
    <property type="match status" value="1"/>
</dbReference>
<protein>
    <submittedName>
        <fullName evidence="7">Glucooligosaccharide oxidase</fullName>
    </submittedName>
</protein>
<accession>A0AAN7GTF5</accession>
<dbReference type="PANTHER" id="PTHR42973:SF15">
    <property type="entry name" value="FAD-BINDING PCMH-TYPE DOMAIN-CONTAINING PROTEIN"/>
    <property type="match status" value="1"/>
</dbReference>
<dbReference type="InterPro" id="IPR012951">
    <property type="entry name" value="BBE"/>
</dbReference>
<dbReference type="InterPro" id="IPR016169">
    <property type="entry name" value="FAD-bd_PCMH_sub2"/>
</dbReference>
<keyword evidence="5" id="KW-0732">Signal</keyword>
<keyword evidence="8" id="KW-1185">Reference proteome</keyword>
<feature type="chain" id="PRO_5042902832" evidence="5">
    <location>
        <begin position="20"/>
        <end position="520"/>
    </location>
</feature>
<evidence type="ECO:0000256" key="1">
    <source>
        <dbReference type="ARBA" id="ARBA00005466"/>
    </source>
</evidence>
<reference evidence="7" key="1">
    <citation type="journal article" date="2023" name="Mol. Phylogenet. Evol.">
        <title>Genome-scale phylogeny and comparative genomics of the fungal order Sordariales.</title>
        <authorList>
            <person name="Hensen N."/>
            <person name="Bonometti L."/>
            <person name="Westerberg I."/>
            <person name="Brannstrom I.O."/>
            <person name="Guillou S."/>
            <person name="Cros-Aarteil S."/>
            <person name="Calhoun S."/>
            <person name="Haridas S."/>
            <person name="Kuo A."/>
            <person name="Mondo S."/>
            <person name="Pangilinan J."/>
            <person name="Riley R."/>
            <person name="LaButti K."/>
            <person name="Andreopoulos B."/>
            <person name="Lipzen A."/>
            <person name="Chen C."/>
            <person name="Yan M."/>
            <person name="Daum C."/>
            <person name="Ng V."/>
            <person name="Clum A."/>
            <person name="Steindorff A."/>
            <person name="Ohm R.A."/>
            <person name="Martin F."/>
            <person name="Silar P."/>
            <person name="Natvig D.O."/>
            <person name="Lalanne C."/>
            <person name="Gautier V."/>
            <person name="Ament-Velasquez S.L."/>
            <person name="Kruys A."/>
            <person name="Hutchinson M.I."/>
            <person name="Powell A.J."/>
            <person name="Barry K."/>
            <person name="Miller A.N."/>
            <person name="Grigoriev I.V."/>
            <person name="Debuchy R."/>
            <person name="Gladieux P."/>
            <person name="Hiltunen Thoren M."/>
            <person name="Johannesson H."/>
        </authorList>
    </citation>
    <scope>NUCLEOTIDE SEQUENCE</scope>
    <source>
        <strain evidence="7">CBS 990.96</strain>
    </source>
</reference>
<dbReference type="Proteomes" id="UP001301958">
    <property type="component" value="Unassembled WGS sequence"/>
</dbReference>
<dbReference type="GO" id="GO:0071949">
    <property type="term" value="F:FAD binding"/>
    <property type="evidence" value="ECO:0007669"/>
    <property type="project" value="InterPro"/>
</dbReference>
<evidence type="ECO:0000256" key="3">
    <source>
        <dbReference type="ARBA" id="ARBA00022827"/>
    </source>
</evidence>
<dbReference type="Gene3D" id="3.40.462.20">
    <property type="match status" value="1"/>
</dbReference>
<gene>
    <name evidence="7" type="ORF">QBC38DRAFT_485951</name>
</gene>
<organism evidence="7 8">
    <name type="scientific">Podospora fimiseda</name>
    <dbReference type="NCBI Taxonomy" id="252190"/>
    <lineage>
        <taxon>Eukaryota</taxon>
        <taxon>Fungi</taxon>
        <taxon>Dikarya</taxon>
        <taxon>Ascomycota</taxon>
        <taxon>Pezizomycotina</taxon>
        <taxon>Sordariomycetes</taxon>
        <taxon>Sordariomycetidae</taxon>
        <taxon>Sordariales</taxon>
        <taxon>Podosporaceae</taxon>
        <taxon>Podospora</taxon>
    </lineage>
</organism>
<dbReference type="EMBL" id="MU865400">
    <property type="protein sequence ID" value="KAK4224178.1"/>
    <property type="molecule type" value="Genomic_DNA"/>
</dbReference>
<comment type="caution">
    <text evidence="7">The sequence shown here is derived from an EMBL/GenBank/DDBJ whole genome shotgun (WGS) entry which is preliminary data.</text>
</comment>
<evidence type="ECO:0000256" key="2">
    <source>
        <dbReference type="ARBA" id="ARBA00022630"/>
    </source>
</evidence>
<comment type="similarity">
    <text evidence="1">Belongs to the oxygen-dependent FAD-linked oxidoreductase family.</text>
</comment>
<dbReference type="PANTHER" id="PTHR42973">
    <property type="entry name" value="BINDING OXIDOREDUCTASE, PUTATIVE (AFU_ORTHOLOGUE AFUA_1G17690)-RELATED"/>
    <property type="match status" value="1"/>
</dbReference>
<dbReference type="InterPro" id="IPR016166">
    <property type="entry name" value="FAD-bd_PCMH"/>
</dbReference>
<keyword evidence="2" id="KW-0285">Flavoprotein</keyword>
<dbReference type="AlphaFoldDB" id="A0AAN7GTF5"/>
<feature type="signal peptide" evidence="5">
    <location>
        <begin position="1"/>
        <end position="19"/>
    </location>
</feature>
<evidence type="ECO:0000256" key="5">
    <source>
        <dbReference type="SAM" id="SignalP"/>
    </source>
</evidence>
<dbReference type="InterPro" id="IPR050416">
    <property type="entry name" value="FAD-linked_Oxidoreductase"/>
</dbReference>
<proteinExistence type="inferred from homology"/>
<dbReference type="SUPFAM" id="SSF56176">
    <property type="entry name" value="FAD-binding/transporter-associated domain-like"/>
    <property type="match status" value="1"/>
</dbReference>
<keyword evidence="4" id="KW-0560">Oxidoreductase</keyword>
<evidence type="ECO:0000313" key="7">
    <source>
        <dbReference type="EMBL" id="KAK4224178.1"/>
    </source>
</evidence>
<sequence>MLTKSFFLLPILFWATASGTSPVSASTLSRRTKPAHSHLTKCLTAGGVTFRVFTDQDWSEYATTFNARLEYIPAAIALPTAPEQVSSAVLCAAKNGFPVQPKSGGHSYASYSTGGVNGILMIDLENLNTISVDNATGIAQVGGGVRLGNLALGIWDEGHRALAHGTCPAVGTGGHFTHGGYGYSSRTFGLALDQIVALDVVIANGSYIHTNNESYPEIYYALRGAADSFGIVTTFHLQTSPAPPTVINFSWSFPDALSTPSVATDIFLAIQSVSLNSSVINRNIGYGVTISNNATSYTLHGTYFGTIQDFNSTISPAFLNAIPYPPGSDSTIEETDWITSLTLLGGAPTLEIPLHGYKERDNFYAKSVTTAQPFTRSALEAFFTFAYTKGKGQQAPVGWFSIINLYGGPDSQIGKIGGDSEEISAYAGFDDLWVVQNYGSVSLNETFPEAGIQFLDGLNDAMTNNMMGEYAAYLNYIDPEYTREEAFELYYGEPLFSRLKELKKELDPKNLFRNPQSIPV</sequence>
<dbReference type="Gene3D" id="3.30.465.10">
    <property type="match status" value="1"/>
</dbReference>
<dbReference type="Pfam" id="PF01565">
    <property type="entry name" value="FAD_binding_4"/>
    <property type="match status" value="1"/>
</dbReference>